<gene>
    <name evidence="1" type="ORF">NCTC11190_00923</name>
</gene>
<sequence length="63" mass="7285">MKRHLIFGMAGLFLPGGCRSPQPRLLSDCFERSETVGMQSLRRRIPREYDNSLTAVILKIHQR</sequence>
<name>A0A379MSX2_9BACT</name>
<dbReference type="STRING" id="880526.GCA_000427365_00524"/>
<protein>
    <submittedName>
        <fullName evidence="1">Uncharacterized protein</fullName>
    </submittedName>
</protein>
<evidence type="ECO:0000313" key="1">
    <source>
        <dbReference type="EMBL" id="SUE33712.1"/>
    </source>
</evidence>
<accession>A0A379MSX2</accession>
<proteinExistence type="predicted"/>
<dbReference type="Proteomes" id="UP000255233">
    <property type="component" value="Unassembled WGS sequence"/>
</dbReference>
<dbReference type="RefSeq" id="WP_027290329.1">
    <property type="nucleotide sequence ID" value="NZ_UGVL01000001.1"/>
</dbReference>
<keyword evidence="2" id="KW-1185">Reference proteome</keyword>
<dbReference type="EMBL" id="UGVL01000001">
    <property type="protein sequence ID" value="SUE33712.1"/>
    <property type="molecule type" value="Genomic_DNA"/>
</dbReference>
<dbReference type="AlphaFoldDB" id="A0A379MSX2"/>
<organism evidence="1 2">
    <name type="scientific">Rikenella microfusus</name>
    <dbReference type="NCBI Taxonomy" id="28139"/>
    <lineage>
        <taxon>Bacteria</taxon>
        <taxon>Pseudomonadati</taxon>
        <taxon>Bacteroidota</taxon>
        <taxon>Bacteroidia</taxon>
        <taxon>Bacteroidales</taxon>
        <taxon>Rikenellaceae</taxon>
        <taxon>Rikenella</taxon>
    </lineage>
</organism>
<reference evidence="1 2" key="1">
    <citation type="submission" date="2018-06" db="EMBL/GenBank/DDBJ databases">
        <authorList>
            <consortium name="Pathogen Informatics"/>
            <person name="Doyle S."/>
        </authorList>
    </citation>
    <scope>NUCLEOTIDE SEQUENCE [LARGE SCALE GENOMIC DNA]</scope>
    <source>
        <strain evidence="1 2">NCTC11190</strain>
    </source>
</reference>
<evidence type="ECO:0000313" key="2">
    <source>
        <dbReference type="Proteomes" id="UP000255233"/>
    </source>
</evidence>